<evidence type="ECO:0000256" key="13">
    <source>
        <dbReference type="ARBA" id="ARBA00048811"/>
    </source>
</evidence>
<evidence type="ECO:0000256" key="2">
    <source>
        <dbReference type="ARBA" id="ARBA00004496"/>
    </source>
</evidence>
<dbReference type="GO" id="GO:0004422">
    <property type="term" value="F:hypoxanthine phosphoribosyltransferase activity"/>
    <property type="evidence" value="ECO:0007669"/>
    <property type="project" value="InterPro"/>
</dbReference>
<feature type="domain" description="Phosphoribosyltransferase" evidence="16">
    <location>
        <begin position="18"/>
        <end position="164"/>
    </location>
</feature>
<keyword evidence="11 15" id="KW-0547">Nucleotide-binding</keyword>
<dbReference type="InterPro" id="IPR029057">
    <property type="entry name" value="PRTase-like"/>
</dbReference>
<evidence type="ECO:0000256" key="9">
    <source>
        <dbReference type="ARBA" id="ARBA00022723"/>
    </source>
</evidence>
<dbReference type="GO" id="GO:0032264">
    <property type="term" value="P:IMP salvage"/>
    <property type="evidence" value="ECO:0007669"/>
    <property type="project" value="UniProtKB-UniPathway"/>
</dbReference>
<comment type="catalytic activity">
    <reaction evidence="13">
        <text>GMP + diphosphate = guanine + 5-phospho-alpha-D-ribose 1-diphosphate</text>
        <dbReference type="Rhea" id="RHEA:25424"/>
        <dbReference type="ChEBI" id="CHEBI:16235"/>
        <dbReference type="ChEBI" id="CHEBI:33019"/>
        <dbReference type="ChEBI" id="CHEBI:58017"/>
        <dbReference type="ChEBI" id="CHEBI:58115"/>
        <dbReference type="EC" id="2.4.2.8"/>
    </reaction>
    <physiologicalReaction direction="right-to-left" evidence="13">
        <dbReference type="Rhea" id="RHEA:25426"/>
    </physiologicalReaction>
</comment>
<dbReference type="UniPathway" id="UPA00591">
    <property type="reaction ID" value="UER00648"/>
</dbReference>
<evidence type="ECO:0000256" key="8">
    <source>
        <dbReference type="ARBA" id="ARBA00022679"/>
    </source>
</evidence>
<keyword evidence="12 15" id="KW-0460">Magnesium</keyword>
<dbReference type="InterPro" id="IPR000836">
    <property type="entry name" value="PRTase_dom"/>
</dbReference>
<evidence type="ECO:0000256" key="15">
    <source>
        <dbReference type="RuleBase" id="RU364099"/>
    </source>
</evidence>
<accession>A0A0X3AME3</accession>
<dbReference type="STRING" id="1586267.GCA_001418685_00340"/>
<evidence type="ECO:0000256" key="6">
    <source>
        <dbReference type="ARBA" id="ARBA00022490"/>
    </source>
</evidence>
<evidence type="ECO:0000256" key="12">
    <source>
        <dbReference type="ARBA" id="ARBA00022842"/>
    </source>
</evidence>
<dbReference type="RefSeq" id="WP_055424750.1">
    <property type="nucleotide sequence ID" value="NZ_FCOR01000002.1"/>
</dbReference>
<evidence type="ECO:0000256" key="5">
    <source>
        <dbReference type="ARBA" id="ARBA00011895"/>
    </source>
</evidence>
<dbReference type="Pfam" id="PF00156">
    <property type="entry name" value="Pribosyltran"/>
    <property type="match status" value="1"/>
</dbReference>
<evidence type="ECO:0000256" key="14">
    <source>
        <dbReference type="ARBA" id="ARBA00049402"/>
    </source>
</evidence>
<dbReference type="InterPro" id="IPR005904">
    <property type="entry name" value="Hxn_phspho_trans"/>
</dbReference>
<dbReference type="NCBIfam" id="TIGR01203">
    <property type="entry name" value="HGPRTase"/>
    <property type="match status" value="1"/>
</dbReference>
<comment type="pathway">
    <text evidence="3 15">Purine metabolism; IMP biosynthesis via salvage pathway; IMP from hypoxanthine: step 1/1.</text>
</comment>
<keyword evidence="10 15" id="KW-0660">Purine salvage</keyword>
<dbReference type="InterPro" id="IPR050408">
    <property type="entry name" value="HGPRT"/>
</dbReference>
<evidence type="ECO:0000256" key="7">
    <source>
        <dbReference type="ARBA" id="ARBA00022676"/>
    </source>
</evidence>
<dbReference type="GO" id="GO:0006166">
    <property type="term" value="P:purine ribonucleoside salvage"/>
    <property type="evidence" value="ECO:0007669"/>
    <property type="project" value="UniProtKB-KW"/>
</dbReference>
<evidence type="ECO:0000256" key="1">
    <source>
        <dbReference type="ARBA" id="ARBA00001946"/>
    </source>
</evidence>
<evidence type="ECO:0000256" key="3">
    <source>
        <dbReference type="ARBA" id="ARBA00004669"/>
    </source>
</evidence>
<dbReference type="SUPFAM" id="SSF53271">
    <property type="entry name" value="PRTase-like"/>
    <property type="match status" value="1"/>
</dbReference>
<comment type="cofactor">
    <cofactor evidence="1 15">
        <name>Mg(2+)</name>
        <dbReference type="ChEBI" id="CHEBI:18420"/>
    </cofactor>
</comment>
<evidence type="ECO:0000256" key="10">
    <source>
        <dbReference type="ARBA" id="ARBA00022726"/>
    </source>
</evidence>
<dbReference type="GO" id="GO:0005829">
    <property type="term" value="C:cytosol"/>
    <property type="evidence" value="ECO:0007669"/>
    <property type="project" value="TreeGrafter"/>
</dbReference>
<dbReference type="OrthoDB" id="9802824at2"/>
<proteinExistence type="inferred from homology"/>
<evidence type="ECO:0000256" key="4">
    <source>
        <dbReference type="ARBA" id="ARBA00008391"/>
    </source>
</evidence>
<comment type="catalytic activity">
    <reaction evidence="14">
        <text>IMP + diphosphate = hypoxanthine + 5-phospho-alpha-D-ribose 1-diphosphate</text>
        <dbReference type="Rhea" id="RHEA:17973"/>
        <dbReference type="ChEBI" id="CHEBI:17368"/>
        <dbReference type="ChEBI" id="CHEBI:33019"/>
        <dbReference type="ChEBI" id="CHEBI:58017"/>
        <dbReference type="ChEBI" id="CHEBI:58053"/>
        <dbReference type="EC" id="2.4.2.8"/>
    </reaction>
    <physiologicalReaction direction="right-to-left" evidence="14">
        <dbReference type="Rhea" id="RHEA:17975"/>
    </physiologicalReaction>
</comment>
<dbReference type="GO" id="GO:0032263">
    <property type="term" value="P:GMP salvage"/>
    <property type="evidence" value="ECO:0007669"/>
    <property type="project" value="TreeGrafter"/>
</dbReference>
<dbReference type="GO" id="GO:0052657">
    <property type="term" value="F:guanine phosphoribosyltransferase activity"/>
    <property type="evidence" value="ECO:0007669"/>
    <property type="project" value="RHEA"/>
</dbReference>
<dbReference type="GO" id="GO:0046100">
    <property type="term" value="P:hypoxanthine metabolic process"/>
    <property type="evidence" value="ECO:0007669"/>
    <property type="project" value="TreeGrafter"/>
</dbReference>
<dbReference type="Proteomes" id="UP000182761">
    <property type="component" value="Unassembled WGS sequence"/>
</dbReference>
<evidence type="ECO:0000259" key="16">
    <source>
        <dbReference type="Pfam" id="PF00156"/>
    </source>
</evidence>
<dbReference type="GO" id="GO:0006178">
    <property type="term" value="P:guanine salvage"/>
    <property type="evidence" value="ECO:0007669"/>
    <property type="project" value="TreeGrafter"/>
</dbReference>
<gene>
    <name evidence="17" type="ORF">Ga0061079_10262</name>
</gene>
<keyword evidence="8 15" id="KW-0808">Transferase</keyword>
<evidence type="ECO:0000313" key="17">
    <source>
        <dbReference type="EMBL" id="CVK15516.1"/>
    </source>
</evidence>
<name>A0A0X3AME3_9FLAO</name>
<comment type="similarity">
    <text evidence="4 15">Belongs to the purine/pyrimidine phosphoribosyltransferase family.</text>
</comment>
<dbReference type="AlphaFoldDB" id="A0A0X3AME3"/>
<keyword evidence="9 15" id="KW-0479">Metal-binding</keyword>
<organism evidence="17 18">
    <name type="scientific">Apibacter mensalis</name>
    <dbReference type="NCBI Taxonomy" id="1586267"/>
    <lineage>
        <taxon>Bacteria</taxon>
        <taxon>Pseudomonadati</taxon>
        <taxon>Bacteroidota</taxon>
        <taxon>Flavobacteriia</taxon>
        <taxon>Flavobacteriales</taxon>
        <taxon>Weeksellaceae</taxon>
        <taxon>Apibacter</taxon>
    </lineage>
</organism>
<dbReference type="PANTHER" id="PTHR43340:SF1">
    <property type="entry name" value="HYPOXANTHINE PHOSPHORIBOSYLTRANSFERASE"/>
    <property type="match status" value="1"/>
</dbReference>
<evidence type="ECO:0000313" key="18">
    <source>
        <dbReference type="Proteomes" id="UP000182761"/>
    </source>
</evidence>
<keyword evidence="18" id="KW-1185">Reference proteome</keyword>
<evidence type="ECO:0000256" key="11">
    <source>
        <dbReference type="ARBA" id="ARBA00022741"/>
    </source>
</evidence>
<sequence>MEEIKILDKTFTSFISSEEIDHSIQRMTNTLYEEYKDKIPVFIGVLNGVIMFFSDFLKNYKGNCEIGFLQVSSYKGGLQSSGTVDLIADMTVDITNRDIIILEDIIDTGNTLEYLYKLLEIKPVRSIKIATLFFKPDVYKKDLNIDLIGMNIPNKFVIGYGLDYNGLGRNFKDLYQLKGE</sequence>
<keyword evidence="7 15" id="KW-0328">Glycosyltransferase</keyword>
<protein>
    <recommendedName>
        <fullName evidence="5 15">Hypoxanthine phosphoribosyltransferase</fullName>
        <ecNumber evidence="5 15">2.4.2.8</ecNumber>
    </recommendedName>
</protein>
<dbReference type="EC" id="2.4.2.8" evidence="5 15"/>
<dbReference type="EMBL" id="FCOR01000002">
    <property type="protein sequence ID" value="CVK15516.1"/>
    <property type="molecule type" value="Genomic_DNA"/>
</dbReference>
<dbReference type="GO" id="GO:0000287">
    <property type="term" value="F:magnesium ion binding"/>
    <property type="evidence" value="ECO:0007669"/>
    <property type="project" value="TreeGrafter"/>
</dbReference>
<comment type="subcellular location">
    <subcellularLocation>
        <location evidence="2 15">Cytoplasm</location>
    </subcellularLocation>
</comment>
<reference evidence="17 18" key="1">
    <citation type="submission" date="2016-01" db="EMBL/GenBank/DDBJ databases">
        <authorList>
            <person name="McClelland M."/>
            <person name="Jain A."/>
            <person name="Saraogi P."/>
            <person name="Mendelson R."/>
            <person name="Westerman R."/>
            <person name="SanMiguel P."/>
            <person name="Csonka L."/>
        </authorList>
    </citation>
    <scope>NUCLEOTIDE SEQUENCE [LARGE SCALE GENOMIC DNA]</scope>
    <source>
        <strain evidence="17 18">R-53146</strain>
    </source>
</reference>
<dbReference type="CDD" id="cd06223">
    <property type="entry name" value="PRTases_typeI"/>
    <property type="match status" value="1"/>
</dbReference>
<dbReference type="Gene3D" id="3.40.50.2020">
    <property type="match status" value="1"/>
</dbReference>
<dbReference type="GO" id="GO:0000166">
    <property type="term" value="F:nucleotide binding"/>
    <property type="evidence" value="ECO:0007669"/>
    <property type="project" value="UniProtKB-KW"/>
</dbReference>
<keyword evidence="6 15" id="KW-0963">Cytoplasm</keyword>
<dbReference type="PANTHER" id="PTHR43340">
    <property type="entry name" value="HYPOXANTHINE-GUANINE PHOSPHORIBOSYLTRANSFERASE"/>
    <property type="match status" value="1"/>
</dbReference>